<dbReference type="PANTHER" id="PTHR46558">
    <property type="entry name" value="TRACRIPTIONAL REGULATORY PROTEIN-RELATED-RELATED"/>
    <property type="match status" value="1"/>
</dbReference>
<sequence length="159" mass="18345">MEIYERIVQLRIKKSISQKELAKKINIDDSTMNKIEKGNRPIRDKELAKIADVLEVSTDYLLGRVKNNIADTIAAHIDSNATEEDIKEILAYIEEKRKEHANENEINITEIASKEDEEVNKFVDENEDFKAVAARVMNDAEAVKAVKSFIEYYEQQKKD</sequence>
<dbReference type="GO" id="GO:0003677">
    <property type="term" value="F:DNA binding"/>
    <property type="evidence" value="ECO:0007669"/>
    <property type="project" value="UniProtKB-KW"/>
</dbReference>
<evidence type="ECO:0000313" key="3">
    <source>
        <dbReference type="EMBL" id="EAG0868851.1"/>
    </source>
</evidence>
<keyword evidence="1" id="KW-0238">DNA-binding</keyword>
<organism evidence="3 4">
    <name type="scientific">Listeria monocytogenes</name>
    <dbReference type="NCBI Taxonomy" id="1639"/>
    <lineage>
        <taxon>Bacteria</taxon>
        <taxon>Bacillati</taxon>
        <taxon>Bacillota</taxon>
        <taxon>Bacilli</taxon>
        <taxon>Bacillales</taxon>
        <taxon>Listeriaceae</taxon>
        <taxon>Listeria</taxon>
    </lineage>
</organism>
<reference evidence="3 4" key="1">
    <citation type="submission" date="2018-06" db="EMBL/GenBank/DDBJ databases">
        <authorList>
            <consortium name="PulseNet: The National Subtyping Network for Foodborne Disease Surveillance"/>
            <person name="Tarr C.L."/>
            <person name="Trees E."/>
            <person name="Katz L.S."/>
            <person name="Carleton-Romer H.A."/>
            <person name="Stroika S."/>
            <person name="Kucerova Z."/>
            <person name="Roache K.F."/>
            <person name="Sabol A.L."/>
            <person name="Besser J."/>
            <person name="Gerner-Smidt P."/>
        </authorList>
    </citation>
    <scope>NUCLEOTIDE SEQUENCE [LARGE SCALE GENOMIC DNA]</scope>
    <source>
        <strain evidence="3 4">PNUSAL002180</strain>
    </source>
</reference>
<evidence type="ECO:0000259" key="2">
    <source>
        <dbReference type="PROSITE" id="PS50943"/>
    </source>
</evidence>
<feature type="domain" description="HTH cro/C1-type" evidence="2">
    <location>
        <begin position="7"/>
        <end position="61"/>
    </location>
</feature>
<evidence type="ECO:0000256" key="1">
    <source>
        <dbReference type="ARBA" id="ARBA00023125"/>
    </source>
</evidence>
<gene>
    <name evidence="3" type="ORF">A8L61_16405</name>
</gene>
<dbReference type="AlphaFoldDB" id="A0A461K201"/>
<dbReference type="Gene3D" id="1.10.260.40">
    <property type="entry name" value="lambda repressor-like DNA-binding domains"/>
    <property type="match status" value="1"/>
</dbReference>
<comment type="caution">
    <text evidence="3">The sequence shown here is derived from an EMBL/GenBank/DDBJ whole genome shotgun (WGS) entry which is preliminary data.</text>
</comment>
<dbReference type="Pfam" id="PF01381">
    <property type="entry name" value="HTH_3"/>
    <property type="match status" value="1"/>
</dbReference>
<name>A0A461K201_LISMN</name>
<accession>A0A461K201</accession>
<protein>
    <submittedName>
        <fullName evidence="3">XRE family transcriptional regulator</fullName>
    </submittedName>
</protein>
<evidence type="ECO:0000313" key="4">
    <source>
        <dbReference type="Proteomes" id="UP000358545"/>
    </source>
</evidence>
<dbReference type="SUPFAM" id="SSF47413">
    <property type="entry name" value="lambda repressor-like DNA-binding domains"/>
    <property type="match status" value="1"/>
</dbReference>
<dbReference type="InterPro" id="IPR010982">
    <property type="entry name" value="Lambda_DNA-bd_dom_sf"/>
</dbReference>
<dbReference type="RefSeq" id="WP_176901688.1">
    <property type="nucleotide sequence ID" value="NZ_JBEQQV010000004.1"/>
</dbReference>
<dbReference type="CDD" id="cd00093">
    <property type="entry name" value="HTH_XRE"/>
    <property type="match status" value="1"/>
</dbReference>
<dbReference type="PROSITE" id="PS50943">
    <property type="entry name" value="HTH_CROC1"/>
    <property type="match status" value="1"/>
</dbReference>
<proteinExistence type="predicted"/>
<dbReference type="Proteomes" id="UP000358545">
    <property type="component" value="Unassembled WGS sequence"/>
</dbReference>
<dbReference type="EMBL" id="AABAGT010000052">
    <property type="protein sequence ID" value="EAG0868851.1"/>
    <property type="molecule type" value="Genomic_DNA"/>
</dbReference>
<dbReference type="SMART" id="SM00530">
    <property type="entry name" value="HTH_XRE"/>
    <property type="match status" value="1"/>
</dbReference>
<dbReference type="PANTHER" id="PTHR46558:SF14">
    <property type="entry name" value="HTH-TYPE TRANSCRIPTIONAL REGULATOR ANSR"/>
    <property type="match status" value="1"/>
</dbReference>
<dbReference type="InterPro" id="IPR001387">
    <property type="entry name" value="Cro/C1-type_HTH"/>
</dbReference>